<dbReference type="PANTHER" id="PTHR28106">
    <property type="entry name" value="MITOCHONDRIAL ATPASE COMPLEX SUBUNIT ATP10"/>
    <property type="match status" value="1"/>
</dbReference>
<keyword evidence="3" id="KW-1185">Reference proteome</keyword>
<evidence type="ECO:0000313" key="3">
    <source>
        <dbReference type="Proteomes" id="UP001224775"/>
    </source>
</evidence>
<dbReference type="GO" id="GO:0005743">
    <property type="term" value="C:mitochondrial inner membrane"/>
    <property type="evidence" value="ECO:0007669"/>
    <property type="project" value="TreeGrafter"/>
</dbReference>
<dbReference type="InterPro" id="IPR007849">
    <property type="entry name" value="ATP10"/>
</dbReference>
<evidence type="ECO:0000313" key="2">
    <source>
        <dbReference type="EMBL" id="KAK1740959.1"/>
    </source>
</evidence>
<name>A0AAD8Y8I2_9STRA</name>
<dbReference type="AlphaFoldDB" id="A0AAD8Y8I2"/>
<gene>
    <name evidence="2" type="ORF">QTG54_008211</name>
</gene>
<accession>A0AAD8Y8I2</accession>
<organism evidence="2 3">
    <name type="scientific">Skeletonema marinoi</name>
    <dbReference type="NCBI Taxonomy" id="267567"/>
    <lineage>
        <taxon>Eukaryota</taxon>
        <taxon>Sar</taxon>
        <taxon>Stramenopiles</taxon>
        <taxon>Ochrophyta</taxon>
        <taxon>Bacillariophyta</taxon>
        <taxon>Coscinodiscophyceae</taxon>
        <taxon>Thalassiosirophycidae</taxon>
        <taxon>Thalassiosirales</taxon>
        <taxon>Skeletonemataceae</taxon>
        <taxon>Skeletonema</taxon>
        <taxon>Skeletonema marinoi-dohrnii complex</taxon>
    </lineage>
</organism>
<feature type="region of interest" description="Disordered" evidence="1">
    <location>
        <begin position="72"/>
        <end position="96"/>
    </location>
</feature>
<comment type="caution">
    <text evidence="2">The sequence shown here is derived from an EMBL/GenBank/DDBJ whole genome shotgun (WGS) entry which is preliminary data.</text>
</comment>
<protein>
    <submittedName>
        <fullName evidence="2">Mitochondrial ATPase complex subunit ATP10</fullName>
    </submittedName>
</protein>
<dbReference type="Pfam" id="PF05176">
    <property type="entry name" value="ATP-synt_10"/>
    <property type="match status" value="1"/>
</dbReference>
<evidence type="ECO:0000256" key="1">
    <source>
        <dbReference type="SAM" id="MobiDB-lite"/>
    </source>
</evidence>
<sequence>MSLGRIVFSRSPRSERGLLSGWNRNLVNDLSCNGPRQPTTRVMSRCYKLHTCSTSKSVVSPLLRSNICGTPSSYQSAAPSLRSFSEGPSSSEEDDWGAEYEALTAQRNKNIIMNPAGQGKNILPGGYVLKKDPKKGGYRKVILEHSLGYFWAIKELATTNKKPILSNNAVIPAAEAEEFPFLGDLVNLKGEAASIPDFFTRNNRSKDASAKCTLVAISYKDFGAQLLPSWIDPFDMAFRKGVNNEADRYEVVRIIINEGRMVKLLSPFITSGTKKNVPESDHANTLLYYGIDAEEFRDILRMHNIYSGYVFLVDGIGRVRWAGSGEGTEEEIHSMIGIAKDLTKRLQKQLPQSQNPRIGKRVQ</sequence>
<dbReference type="EMBL" id="JATAAI010000014">
    <property type="protein sequence ID" value="KAK1740959.1"/>
    <property type="molecule type" value="Genomic_DNA"/>
</dbReference>
<feature type="compositionally biased region" description="Polar residues" evidence="1">
    <location>
        <begin position="72"/>
        <end position="90"/>
    </location>
</feature>
<dbReference type="Proteomes" id="UP001224775">
    <property type="component" value="Unassembled WGS sequence"/>
</dbReference>
<dbReference type="PANTHER" id="PTHR28106:SF1">
    <property type="entry name" value="MITOCHONDRIAL ATPASE COMPLEX SUBUNIT ATP10"/>
    <property type="match status" value="1"/>
</dbReference>
<dbReference type="GO" id="GO:0033615">
    <property type="term" value="P:mitochondrial proton-transporting ATP synthase complex assembly"/>
    <property type="evidence" value="ECO:0007669"/>
    <property type="project" value="TreeGrafter"/>
</dbReference>
<reference evidence="2" key="1">
    <citation type="submission" date="2023-06" db="EMBL/GenBank/DDBJ databases">
        <title>Survivors Of The Sea: Transcriptome response of Skeletonema marinoi to long-term dormancy.</title>
        <authorList>
            <person name="Pinder M.I.M."/>
            <person name="Kourtchenko O."/>
            <person name="Robertson E.K."/>
            <person name="Larsson T."/>
            <person name="Maumus F."/>
            <person name="Osuna-Cruz C.M."/>
            <person name="Vancaester E."/>
            <person name="Stenow R."/>
            <person name="Vandepoele K."/>
            <person name="Ploug H."/>
            <person name="Bruchert V."/>
            <person name="Godhe A."/>
            <person name="Topel M."/>
        </authorList>
    </citation>
    <scope>NUCLEOTIDE SEQUENCE</scope>
    <source>
        <strain evidence="2">R05AC</strain>
    </source>
</reference>
<proteinExistence type="predicted"/>